<proteinExistence type="predicted"/>
<dbReference type="RefSeq" id="WP_015881539.1">
    <property type="nucleotide sequence ID" value="NC_012669.1"/>
</dbReference>
<keyword evidence="2" id="KW-1185">Reference proteome</keyword>
<evidence type="ECO:0008006" key="3">
    <source>
        <dbReference type="Google" id="ProtNLM"/>
    </source>
</evidence>
<dbReference type="EMBL" id="CP001618">
    <property type="protein sequence ID" value="ACQ79299.1"/>
    <property type="molecule type" value="Genomic_DNA"/>
</dbReference>
<dbReference type="KEGG" id="bcv:Bcav_1038"/>
<dbReference type="OrthoDB" id="3746081at2"/>
<reference evidence="1 2" key="1">
    <citation type="journal article" date="2009" name="Stand. Genomic Sci.">
        <title>Complete genome sequence of Beutenbergia cavernae type strain (HKI 0122).</title>
        <authorList>
            <person name="Land M."/>
            <person name="Pukall R."/>
            <person name="Abt B."/>
            <person name="Goker M."/>
            <person name="Rohde M."/>
            <person name="Glavina Del Rio T."/>
            <person name="Tice H."/>
            <person name="Copeland A."/>
            <person name="Cheng J.F."/>
            <person name="Lucas S."/>
            <person name="Chen F."/>
            <person name="Nolan M."/>
            <person name="Bruce D."/>
            <person name="Goodwin L."/>
            <person name="Pitluck S."/>
            <person name="Ivanova N."/>
            <person name="Mavromatis K."/>
            <person name="Ovchinnikova G."/>
            <person name="Pati A."/>
            <person name="Chen A."/>
            <person name="Palaniappan K."/>
            <person name="Hauser L."/>
            <person name="Chang Y.J."/>
            <person name="Jefferies C.C."/>
            <person name="Saunders E."/>
            <person name="Brettin T."/>
            <person name="Detter J.C."/>
            <person name="Han C."/>
            <person name="Chain P."/>
            <person name="Bristow J."/>
            <person name="Eisen J.A."/>
            <person name="Markowitz V."/>
            <person name="Hugenholtz P."/>
            <person name="Kyrpides N.C."/>
            <person name="Klenk H.P."/>
            <person name="Lapidus A."/>
        </authorList>
    </citation>
    <scope>NUCLEOTIDE SEQUENCE [LARGE SCALE GENOMIC DNA]</scope>
    <source>
        <strain evidence="2">ATCC BAA-8 / DSM 12333 / NBRC 16432</strain>
    </source>
</reference>
<evidence type="ECO:0000313" key="2">
    <source>
        <dbReference type="Proteomes" id="UP000007962"/>
    </source>
</evidence>
<dbReference type="AlphaFoldDB" id="C5C0B3"/>
<dbReference type="HOGENOM" id="CLU_1657389_0_0_11"/>
<gene>
    <name evidence="1" type="ordered locus">Bcav_1038</name>
</gene>
<name>C5C0B3_BEUC1</name>
<dbReference type="Proteomes" id="UP000007962">
    <property type="component" value="Chromosome"/>
</dbReference>
<dbReference type="eggNOG" id="ENOG502ZP53">
    <property type="taxonomic scope" value="Bacteria"/>
</dbReference>
<protein>
    <recommendedName>
        <fullName evidence="3">Core-binding (CB) domain-containing protein</fullName>
    </recommendedName>
</protein>
<evidence type="ECO:0000313" key="1">
    <source>
        <dbReference type="EMBL" id="ACQ79299.1"/>
    </source>
</evidence>
<accession>C5C0B3</accession>
<organism evidence="1 2">
    <name type="scientific">Beutenbergia cavernae (strain ATCC BAA-8 / DSM 12333 / CCUG 43141 / JCM 11478 / NBRC 16432 / NCIMB 13614 / HKI 0122)</name>
    <dbReference type="NCBI Taxonomy" id="471853"/>
    <lineage>
        <taxon>Bacteria</taxon>
        <taxon>Bacillati</taxon>
        <taxon>Actinomycetota</taxon>
        <taxon>Actinomycetes</taxon>
        <taxon>Micrococcales</taxon>
        <taxon>Beutenbergiaceae</taxon>
        <taxon>Beutenbergia</taxon>
    </lineage>
</organism>
<sequence length="159" mass="17839">MTQQTKIDRVLEEFLDAQSRGRSPATGERYARVIAQLREFLDVVEVDAMLGTDPGTMLRAEREFGASGAFARVFDPAELAVCLRAFLAPEWRLEPRALWVTQVSLVGRFVTWLRRHGWIDMRVWACAVWDVEAEVVRQRELIRAVAAQGGRSATGAPGP</sequence>